<accession>A0AA39SNJ3</accession>
<organism evidence="2 3">
    <name type="scientific">Acer saccharum</name>
    <name type="common">Sugar maple</name>
    <dbReference type="NCBI Taxonomy" id="4024"/>
    <lineage>
        <taxon>Eukaryota</taxon>
        <taxon>Viridiplantae</taxon>
        <taxon>Streptophyta</taxon>
        <taxon>Embryophyta</taxon>
        <taxon>Tracheophyta</taxon>
        <taxon>Spermatophyta</taxon>
        <taxon>Magnoliopsida</taxon>
        <taxon>eudicotyledons</taxon>
        <taxon>Gunneridae</taxon>
        <taxon>Pentapetalae</taxon>
        <taxon>rosids</taxon>
        <taxon>malvids</taxon>
        <taxon>Sapindales</taxon>
        <taxon>Sapindaceae</taxon>
        <taxon>Hippocastanoideae</taxon>
        <taxon>Acereae</taxon>
        <taxon>Acer</taxon>
    </lineage>
</organism>
<dbReference type="AlphaFoldDB" id="A0AA39SNJ3"/>
<proteinExistence type="predicted"/>
<feature type="region of interest" description="Disordered" evidence="1">
    <location>
        <begin position="23"/>
        <end position="69"/>
    </location>
</feature>
<gene>
    <name evidence="2" type="ORF">LWI29_008757</name>
</gene>
<protein>
    <submittedName>
        <fullName evidence="2">Uncharacterized protein</fullName>
    </submittedName>
</protein>
<comment type="caution">
    <text evidence="2">The sequence shown here is derived from an EMBL/GenBank/DDBJ whole genome shotgun (WGS) entry which is preliminary data.</text>
</comment>
<feature type="compositionally biased region" description="Basic and acidic residues" evidence="1">
    <location>
        <begin position="125"/>
        <end position="135"/>
    </location>
</feature>
<feature type="region of interest" description="Disordered" evidence="1">
    <location>
        <begin position="105"/>
        <end position="139"/>
    </location>
</feature>
<reference evidence="2" key="2">
    <citation type="submission" date="2023-06" db="EMBL/GenBank/DDBJ databases">
        <authorList>
            <person name="Swenson N.G."/>
            <person name="Wegrzyn J.L."/>
            <person name="Mcevoy S.L."/>
        </authorList>
    </citation>
    <scope>NUCLEOTIDE SEQUENCE</scope>
    <source>
        <strain evidence="2">NS2018</strain>
        <tissue evidence="2">Leaf</tissue>
    </source>
</reference>
<keyword evidence="3" id="KW-1185">Reference proteome</keyword>
<evidence type="ECO:0000313" key="3">
    <source>
        <dbReference type="Proteomes" id="UP001168877"/>
    </source>
</evidence>
<dbReference type="EMBL" id="JAUESC010000108">
    <property type="protein sequence ID" value="KAK0594153.1"/>
    <property type="molecule type" value="Genomic_DNA"/>
</dbReference>
<evidence type="ECO:0000313" key="2">
    <source>
        <dbReference type="EMBL" id="KAK0594153.1"/>
    </source>
</evidence>
<sequence length="191" mass="19943">MRLPAVVVTSRRKRIPRLPAKDLCGLAKEGIASPDGDNHSDGEEAGDVSRGGAESGRPPMHAEVAASTCATAAATTPAAATPNHKSKEKVGASGGSVTFQILTDVPETPHDPASDLAPRACRGKHPAETTPDRAARPLSGHQGCADVFSSDEEGAGSQLSLKLLFKRMLARIMLRGLMLRCPPPPPEEVDE</sequence>
<evidence type="ECO:0000256" key="1">
    <source>
        <dbReference type="SAM" id="MobiDB-lite"/>
    </source>
</evidence>
<reference evidence="2" key="1">
    <citation type="journal article" date="2022" name="Plant J.">
        <title>Strategies of tolerance reflected in two North American maple genomes.</title>
        <authorList>
            <person name="McEvoy S.L."/>
            <person name="Sezen U.U."/>
            <person name="Trouern-Trend A."/>
            <person name="McMahon S.M."/>
            <person name="Schaberg P.G."/>
            <person name="Yang J."/>
            <person name="Wegrzyn J.L."/>
            <person name="Swenson N.G."/>
        </authorList>
    </citation>
    <scope>NUCLEOTIDE SEQUENCE</scope>
    <source>
        <strain evidence="2">NS2018</strain>
    </source>
</reference>
<dbReference type="Proteomes" id="UP001168877">
    <property type="component" value="Unassembled WGS sequence"/>
</dbReference>
<name>A0AA39SNJ3_ACESA</name>